<accession>A0ABD5YW11</accession>
<evidence type="ECO:0000313" key="3">
    <source>
        <dbReference type="Proteomes" id="UP001596417"/>
    </source>
</evidence>
<evidence type="ECO:0000313" key="2">
    <source>
        <dbReference type="EMBL" id="MFC7192567.1"/>
    </source>
</evidence>
<comment type="caution">
    <text evidence="2">The sequence shown here is derived from an EMBL/GenBank/DDBJ whole genome shotgun (WGS) entry which is preliminary data.</text>
</comment>
<name>A0ABD5YW11_9EURY</name>
<gene>
    <name evidence="2" type="ORF">ACFQL7_23975</name>
</gene>
<protein>
    <submittedName>
        <fullName evidence="2">Uncharacterized protein</fullName>
    </submittedName>
</protein>
<dbReference type="GeneID" id="76202256"/>
<dbReference type="Proteomes" id="UP001596417">
    <property type="component" value="Unassembled WGS sequence"/>
</dbReference>
<organism evidence="2 3">
    <name type="scientific">Halocatena marina</name>
    <dbReference type="NCBI Taxonomy" id="2934937"/>
    <lineage>
        <taxon>Archaea</taxon>
        <taxon>Methanobacteriati</taxon>
        <taxon>Methanobacteriota</taxon>
        <taxon>Stenosarchaea group</taxon>
        <taxon>Halobacteria</taxon>
        <taxon>Halobacteriales</taxon>
        <taxon>Natronomonadaceae</taxon>
        <taxon>Halocatena</taxon>
    </lineage>
</organism>
<dbReference type="EMBL" id="JBHTAX010000005">
    <property type="protein sequence ID" value="MFC7192567.1"/>
    <property type="molecule type" value="Genomic_DNA"/>
</dbReference>
<sequence>MTALHNEEKTHEHDNNGHLRQSLLHRSMTVITDISVPADQFALGRLLDE</sequence>
<feature type="region of interest" description="Disordered" evidence="1">
    <location>
        <begin position="1"/>
        <end position="21"/>
    </location>
</feature>
<keyword evidence="3" id="KW-1185">Reference proteome</keyword>
<dbReference type="RefSeq" id="WP_248910940.1">
    <property type="nucleotide sequence ID" value="NZ_CP109981.1"/>
</dbReference>
<dbReference type="AlphaFoldDB" id="A0ABD5YW11"/>
<feature type="compositionally biased region" description="Basic and acidic residues" evidence="1">
    <location>
        <begin position="1"/>
        <end position="17"/>
    </location>
</feature>
<reference evidence="2 3" key="1">
    <citation type="journal article" date="2019" name="Int. J. Syst. Evol. Microbiol.">
        <title>The Global Catalogue of Microorganisms (GCM) 10K type strain sequencing project: providing services to taxonomists for standard genome sequencing and annotation.</title>
        <authorList>
            <consortium name="The Broad Institute Genomics Platform"/>
            <consortium name="The Broad Institute Genome Sequencing Center for Infectious Disease"/>
            <person name="Wu L."/>
            <person name="Ma J."/>
        </authorList>
    </citation>
    <scope>NUCLEOTIDE SEQUENCE [LARGE SCALE GENOMIC DNA]</scope>
    <source>
        <strain evidence="2 3">RDMS1</strain>
    </source>
</reference>
<proteinExistence type="predicted"/>
<evidence type="ECO:0000256" key="1">
    <source>
        <dbReference type="SAM" id="MobiDB-lite"/>
    </source>
</evidence>